<feature type="compositionally biased region" description="Basic and acidic residues" evidence="1">
    <location>
        <begin position="78"/>
        <end position="91"/>
    </location>
</feature>
<proteinExistence type="predicted"/>
<dbReference type="PANTHER" id="PTHR37975:SF3">
    <property type="entry name" value="FLYWCH TRANSCRIPTION FACTOR 3"/>
    <property type="match status" value="1"/>
</dbReference>
<accession>A0AAE9ET16</accession>
<dbReference type="AlphaFoldDB" id="A0AAE9ET16"/>
<dbReference type="Proteomes" id="UP000829354">
    <property type="component" value="Chromosome IV"/>
</dbReference>
<feature type="compositionally biased region" description="Low complexity" evidence="1">
    <location>
        <begin position="106"/>
        <end position="116"/>
    </location>
</feature>
<evidence type="ECO:0000313" key="2">
    <source>
        <dbReference type="EMBL" id="UMM27177.1"/>
    </source>
</evidence>
<feature type="region of interest" description="Disordered" evidence="1">
    <location>
        <begin position="49"/>
        <end position="185"/>
    </location>
</feature>
<reference evidence="2 3" key="1">
    <citation type="submission" date="2022-04" db="EMBL/GenBank/DDBJ databases">
        <title>Chromosome-level reference genomes for two strains of Caenorhabditis briggsae: an improved platform for comparative genomics.</title>
        <authorList>
            <person name="Stevens L."/>
            <person name="Andersen E."/>
        </authorList>
    </citation>
    <scope>NUCLEOTIDE SEQUENCE [LARGE SCALE GENOMIC DNA]</scope>
    <source>
        <strain evidence="2">VX34</strain>
        <tissue evidence="2">Whole-organism</tissue>
    </source>
</reference>
<feature type="compositionally biased region" description="Basic and acidic residues" evidence="1">
    <location>
        <begin position="122"/>
        <end position="131"/>
    </location>
</feature>
<sequence>MDRRYYHRTPPTRYNTREELFQFRREQRRQQEELEYANLNPFFQRMLPGPSINITPTRTPQTNAERFTRARRRPTNPIERERNQYERHLLRNEGGGRSTPRRSPRKSAPSTVPVTPVKKKKTLEVNIERHSKISSLFPLDPPTPFESEEETPTPSRQHTPSPPRSPVPEPKEYYPRNRPNTPEDGIPKEWDGLAEDAITQGLSWALSWVDHLKPSRLEVEERIKLPRFWYNVPRRTMMCLVAHRNVDETIFHTVEVKEKSEMGLRTALSEFVKQPPPTHRIRLKVSKHAEVALHQKIVDRFEDVEYFRLDTKYPNLWILHQIYDENYSVSLSSKNGDNFSKTFKNSSIAFKFLNYIGKIGVFECFTILSTDPTVKDEMKNFAGRISAKNIGIDHCDNEMADAVLQKMKNGVDAIRIHCSGDFDYNFDGILAMSQLQSLIYWHIENYKQTDNLYKVAQSLIDRNSKIGFTFHVYANIDGSVEEFSKYFAERIVSESEKRVRIRTNNPDRHILVERGLDDVVGIEYYTEFYRLIRISAEKREAEYDDNCKEWICNMSTAPYEFTDEDCVW</sequence>
<feature type="compositionally biased region" description="Polar residues" evidence="1">
    <location>
        <begin position="52"/>
        <end position="65"/>
    </location>
</feature>
<name>A0AAE9ET16_CAEBR</name>
<dbReference type="InterPro" id="IPR052887">
    <property type="entry name" value="FLYWCH-type_ZF"/>
</dbReference>
<keyword evidence="3" id="KW-1185">Reference proteome</keyword>
<protein>
    <submittedName>
        <fullName evidence="2">Uncharacterized protein</fullName>
    </submittedName>
</protein>
<evidence type="ECO:0000313" key="3">
    <source>
        <dbReference type="Proteomes" id="UP000829354"/>
    </source>
</evidence>
<evidence type="ECO:0000256" key="1">
    <source>
        <dbReference type="SAM" id="MobiDB-lite"/>
    </source>
</evidence>
<dbReference type="PANTHER" id="PTHR37975">
    <property type="entry name" value="FLYWCH ZINC FINGER TRANSCRIPTION FACTOR HOMOLOG"/>
    <property type="match status" value="1"/>
</dbReference>
<gene>
    <name evidence="2" type="ORF">L5515_010583</name>
</gene>
<dbReference type="EMBL" id="CP092623">
    <property type="protein sequence ID" value="UMM27177.1"/>
    <property type="molecule type" value="Genomic_DNA"/>
</dbReference>
<organism evidence="2 3">
    <name type="scientific">Caenorhabditis briggsae</name>
    <dbReference type="NCBI Taxonomy" id="6238"/>
    <lineage>
        <taxon>Eukaryota</taxon>
        <taxon>Metazoa</taxon>
        <taxon>Ecdysozoa</taxon>
        <taxon>Nematoda</taxon>
        <taxon>Chromadorea</taxon>
        <taxon>Rhabditida</taxon>
        <taxon>Rhabditina</taxon>
        <taxon>Rhabditomorpha</taxon>
        <taxon>Rhabditoidea</taxon>
        <taxon>Rhabditidae</taxon>
        <taxon>Peloderinae</taxon>
        <taxon>Caenorhabditis</taxon>
    </lineage>
</organism>